<keyword evidence="2" id="KW-0732">Signal</keyword>
<keyword evidence="1" id="KW-1133">Transmembrane helix</keyword>
<proteinExistence type="predicted"/>
<dbReference type="Proteomes" id="UP000663882">
    <property type="component" value="Unassembled WGS sequence"/>
</dbReference>
<feature type="signal peptide" evidence="2">
    <location>
        <begin position="1"/>
        <end position="19"/>
    </location>
</feature>
<evidence type="ECO:0000313" key="4">
    <source>
        <dbReference type="EMBL" id="CAF3678320.1"/>
    </source>
</evidence>
<comment type="caution">
    <text evidence="3">The sequence shown here is derived from an EMBL/GenBank/DDBJ whole genome shotgun (WGS) entry which is preliminary data.</text>
</comment>
<gene>
    <name evidence="4" type="ORF">OTI717_LOCUS11044</name>
    <name evidence="3" type="ORF">RFH988_LOCUS25389</name>
</gene>
<protein>
    <submittedName>
        <fullName evidence="3">Uncharacterized protein</fullName>
    </submittedName>
</protein>
<dbReference type="OrthoDB" id="10067151at2759"/>
<evidence type="ECO:0000256" key="2">
    <source>
        <dbReference type="SAM" id="SignalP"/>
    </source>
</evidence>
<organism evidence="3 5">
    <name type="scientific">Rotaria sordida</name>
    <dbReference type="NCBI Taxonomy" id="392033"/>
    <lineage>
        <taxon>Eukaryota</taxon>
        <taxon>Metazoa</taxon>
        <taxon>Spiralia</taxon>
        <taxon>Gnathifera</taxon>
        <taxon>Rotifera</taxon>
        <taxon>Eurotatoria</taxon>
        <taxon>Bdelloidea</taxon>
        <taxon>Philodinida</taxon>
        <taxon>Philodinidae</taxon>
        <taxon>Rotaria</taxon>
    </lineage>
</organism>
<feature type="chain" id="PRO_5036411096" evidence="2">
    <location>
        <begin position="20"/>
        <end position="334"/>
    </location>
</feature>
<dbReference type="EMBL" id="CAJNOO010001928">
    <property type="protein sequence ID" value="CAF1216182.1"/>
    <property type="molecule type" value="Genomic_DNA"/>
</dbReference>
<evidence type="ECO:0000313" key="3">
    <source>
        <dbReference type="EMBL" id="CAF1216182.1"/>
    </source>
</evidence>
<accession>A0A814XGG0</accession>
<reference evidence="3" key="1">
    <citation type="submission" date="2021-02" db="EMBL/GenBank/DDBJ databases">
        <authorList>
            <person name="Nowell W R."/>
        </authorList>
    </citation>
    <scope>NUCLEOTIDE SEQUENCE</scope>
</reference>
<name>A0A814XGG0_9BILA</name>
<dbReference type="AlphaFoldDB" id="A0A814XGG0"/>
<evidence type="ECO:0000256" key="1">
    <source>
        <dbReference type="SAM" id="Phobius"/>
    </source>
</evidence>
<keyword evidence="1" id="KW-0472">Membrane</keyword>
<feature type="transmembrane region" description="Helical" evidence="1">
    <location>
        <begin position="288"/>
        <end position="309"/>
    </location>
</feature>
<dbReference type="Proteomes" id="UP000663823">
    <property type="component" value="Unassembled WGS sequence"/>
</dbReference>
<keyword evidence="1" id="KW-0812">Transmembrane</keyword>
<dbReference type="EMBL" id="CAJOAX010001030">
    <property type="protein sequence ID" value="CAF3678320.1"/>
    <property type="molecule type" value="Genomic_DNA"/>
</dbReference>
<sequence length="334" mass="36472">MNNHAFEIIIFVFVTFVQAYSQSIVETTLFDNAMTISASDSSISSIITATELTLSSVSYSNSTVTTPSSSSYSMSVVTNTSSPTDFNTIDNSTFISSTITISSIGITLVNTNTSEENFSSSFTSSNNSYITYEPTTSSINTMMINLTYKYIVESSSSLKIGSFNDSIILASVKKMVVSSFNQTYFNIIVTRIEIRSILKIDNTKYDMITDISFYCTRIDCNATYINQSVLSSIPTQNFTLFNVNDSLVDVTAQSSPTFVDNTGNVATTPLSVINYSKGESPPGVAAQLGMGVGITIIGILLIGEIIYFYRKYGLNGSMHHSNYALPPFHRQLSI</sequence>
<evidence type="ECO:0000313" key="5">
    <source>
        <dbReference type="Proteomes" id="UP000663882"/>
    </source>
</evidence>